<sequence>MTPEHETAPRTTATAAAGRPAPPGLVRRATADDAAEVAWLAALTFPLACPPGTLPADMAAHIAHKLTPAHFRTWVTSPEHALIVHDDGDRLLGYALLVRGAPGSAAEIEAIHAATGCEAPYVELSKIYVHPDVLGGGVAAALMRGAVDAAAELGAGLPFWLATNKANARAQAFYRKSGFEAVGERTNRVGDQDHHDLVLLRTRP</sequence>
<keyword evidence="5" id="KW-0689">Ribosomal protein</keyword>
<keyword evidence="5" id="KW-0687">Ribonucleoprotein</keyword>
<dbReference type="Gene3D" id="3.40.630.30">
    <property type="match status" value="1"/>
</dbReference>
<dbReference type="CDD" id="cd04301">
    <property type="entry name" value="NAT_SF"/>
    <property type="match status" value="1"/>
</dbReference>
<organism evidence="5 6">
    <name type="scientific">Promicromonospora sukumoe</name>
    <dbReference type="NCBI Taxonomy" id="88382"/>
    <lineage>
        <taxon>Bacteria</taxon>
        <taxon>Bacillati</taxon>
        <taxon>Actinomycetota</taxon>
        <taxon>Actinomycetes</taxon>
        <taxon>Micrococcales</taxon>
        <taxon>Promicromonosporaceae</taxon>
        <taxon>Promicromonospora</taxon>
    </lineage>
</organism>
<feature type="domain" description="N-acetyltransferase" evidence="4">
    <location>
        <begin position="24"/>
        <end position="204"/>
    </location>
</feature>
<name>A0A7W3JBI4_9MICO</name>
<dbReference type="InterPro" id="IPR016181">
    <property type="entry name" value="Acyl_CoA_acyltransferase"/>
</dbReference>
<dbReference type="InterPro" id="IPR050832">
    <property type="entry name" value="Bact_Acetyltransf"/>
</dbReference>
<reference evidence="5 6" key="1">
    <citation type="submission" date="2020-07" db="EMBL/GenBank/DDBJ databases">
        <title>Sequencing the genomes of 1000 actinobacteria strains.</title>
        <authorList>
            <person name="Klenk H.-P."/>
        </authorList>
    </citation>
    <scope>NUCLEOTIDE SEQUENCE [LARGE SCALE GENOMIC DNA]</scope>
    <source>
        <strain evidence="5 6">DSM 44121</strain>
    </source>
</reference>
<evidence type="ECO:0000259" key="4">
    <source>
        <dbReference type="PROSITE" id="PS51186"/>
    </source>
</evidence>
<accession>A0A7W3JBI4</accession>
<dbReference type="AlphaFoldDB" id="A0A7W3JBI4"/>
<dbReference type="RefSeq" id="WP_182619039.1">
    <property type="nucleotide sequence ID" value="NZ_BAAATF010000004.1"/>
</dbReference>
<feature type="compositionally biased region" description="Low complexity" evidence="3">
    <location>
        <begin position="9"/>
        <end position="24"/>
    </location>
</feature>
<evidence type="ECO:0000313" key="6">
    <source>
        <dbReference type="Proteomes" id="UP000540568"/>
    </source>
</evidence>
<proteinExistence type="predicted"/>
<evidence type="ECO:0000256" key="1">
    <source>
        <dbReference type="ARBA" id="ARBA00022679"/>
    </source>
</evidence>
<dbReference type="GO" id="GO:0005840">
    <property type="term" value="C:ribosome"/>
    <property type="evidence" value="ECO:0007669"/>
    <property type="project" value="UniProtKB-KW"/>
</dbReference>
<feature type="region of interest" description="Disordered" evidence="3">
    <location>
        <begin position="1"/>
        <end position="24"/>
    </location>
</feature>
<keyword evidence="1" id="KW-0808">Transferase</keyword>
<dbReference type="PANTHER" id="PTHR43877">
    <property type="entry name" value="AMINOALKYLPHOSPHONATE N-ACETYLTRANSFERASE-RELATED-RELATED"/>
    <property type="match status" value="1"/>
</dbReference>
<dbReference type="SUPFAM" id="SSF55729">
    <property type="entry name" value="Acyl-CoA N-acyltransferases (Nat)"/>
    <property type="match status" value="1"/>
</dbReference>
<gene>
    <name evidence="5" type="ORF">FHX71_003804</name>
</gene>
<evidence type="ECO:0000256" key="3">
    <source>
        <dbReference type="SAM" id="MobiDB-lite"/>
    </source>
</evidence>
<keyword evidence="2" id="KW-0012">Acyltransferase</keyword>
<dbReference type="PROSITE" id="PS51186">
    <property type="entry name" value="GNAT"/>
    <property type="match status" value="1"/>
</dbReference>
<evidence type="ECO:0000313" key="5">
    <source>
        <dbReference type="EMBL" id="MBA8809828.1"/>
    </source>
</evidence>
<protein>
    <submittedName>
        <fullName evidence="5">Ribosomal protein S18 acetylase RimI-like enzyme</fullName>
    </submittedName>
</protein>
<dbReference type="Pfam" id="PF00583">
    <property type="entry name" value="Acetyltransf_1"/>
    <property type="match status" value="1"/>
</dbReference>
<dbReference type="GO" id="GO:0016747">
    <property type="term" value="F:acyltransferase activity, transferring groups other than amino-acyl groups"/>
    <property type="evidence" value="ECO:0007669"/>
    <property type="project" value="InterPro"/>
</dbReference>
<dbReference type="InterPro" id="IPR000182">
    <property type="entry name" value="GNAT_dom"/>
</dbReference>
<evidence type="ECO:0000256" key="2">
    <source>
        <dbReference type="ARBA" id="ARBA00023315"/>
    </source>
</evidence>
<keyword evidence="6" id="KW-1185">Reference proteome</keyword>
<dbReference type="Proteomes" id="UP000540568">
    <property type="component" value="Unassembled WGS sequence"/>
</dbReference>
<dbReference type="EMBL" id="JACGWV010000002">
    <property type="protein sequence ID" value="MBA8809828.1"/>
    <property type="molecule type" value="Genomic_DNA"/>
</dbReference>
<comment type="caution">
    <text evidence="5">The sequence shown here is derived from an EMBL/GenBank/DDBJ whole genome shotgun (WGS) entry which is preliminary data.</text>
</comment>